<dbReference type="STRING" id="512565.AMIS_27320"/>
<proteinExistence type="predicted"/>
<feature type="region of interest" description="Disordered" evidence="1">
    <location>
        <begin position="1"/>
        <end position="33"/>
    </location>
</feature>
<dbReference type="eggNOG" id="COG3450">
    <property type="taxonomic scope" value="Bacteria"/>
</dbReference>
<evidence type="ECO:0000256" key="1">
    <source>
        <dbReference type="SAM" id="MobiDB-lite"/>
    </source>
</evidence>
<keyword evidence="4" id="KW-1185">Reference proteome</keyword>
<organism evidence="3 4">
    <name type="scientific">Actinoplanes missouriensis (strain ATCC 14538 / DSM 43046 / CBS 188.64 / JCM 3121 / NBRC 102363 / NCIMB 12654 / NRRL B-3342 / UNCC 431)</name>
    <dbReference type="NCBI Taxonomy" id="512565"/>
    <lineage>
        <taxon>Bacteria</taxon>
        <taxon>Bacillati</taxon>
        <taxon>Actinomycetota</taxon>
        <taxon>Actinomycetes</taxon>
        <taxon>Micromonosporales</taxon>
        <taxon>Micromonosporaceae</taxon>
        <taxon>Actinoplanes</taxon>
    </lineage>
</organism>
<gene>
    <name evidence="3" type="ordered locus">AMIS_27320</name>
</gene>
<evidence type="ECO:0000313" key="3">
    <source>
        <dbReference type="EMBL" id="BAL87952.1"/>
    </source>
</evidence>
<dbReference type="Gene3D" id="2.60.120.10">
    <property type="entry name" value="Jelly Rolls"/>
    <property type="match status" value="1"/>
</dbReference>
<dbReference type="InterPro" id="IPR008579">
    <property type="entry name" value="UGlyAH_Cupin_dom"/>
</dbReference>
<dbReference type="PATRIC" id="fig|512565.3.peg.2733"/>
<evidence type="ECO:0000259" key="2">
    <source>
        <dbReference type="Pfam" id="PF05899"/>
    </source>
</evidence>
<feature type="domain" description="(S)-ureidoglycine aminohydrolase cupin" evidence="2">
    <location>
        <begin position="58"/>
        <end position="120"/>
    </location>
</feature>
<dbReference type="HOGENOM" id="CLU_147448_0_0_11"/>
<evidence type="ECO:0000313" key="4">
    <source>
        <dbReference type="Proteomes" id="UP000007882"/>
    </source>
</evidence>
<dbReference type="Pfam" id="PF05899">
    <property type="entry name" value="Cupin_3"/>
    <property type="match status" value="1"/>
</dbReference>
<protein>
    <recommendedName>
        <fullName evidence="2">(S)-ureidoglycine aminohydrolase cupin domain-containing protein</fullName>
    </recommendedName>
</protein>
<name>I0H4L5_ACTM4</name>
<dbReference type="AlphaFoldDB" id="I0H4L5"/>
<dbReference type="InterPro" id="IPR014710">
    <property type="entry name" value="RmlC-like_jellyroll"/>
</dbReference>
<accession>I0H4L5</accession>
<dbReference type="SUPFAM" id="SSF51182">
    <property type="entry name" value="RmlC-like cupins"/>
    <property type="match status" value="1"/>
</dbReference>
<dbReference type="KEGG" id="ams:AMIS_27320"/>
<sequence>MTGGARVRAEETERMVSGSFRPAEMALEPYPTDPGRLSHGAEINAAMLWHRDNGELGAVWEMTPGVLDDVDGDESFVILSGKARIDFPDGRVLDLGPSDAAVLSKGDPCRWTTLETVRKVVVFRLA</sequence>
<dbReference type="PANTHER" id="PTHR40943:SF1">
    <property type="entry name" value="CYTOPLASMIC PROTEIN"/>
    <property type="match status" value="1"/>
</dbReference>
<dbReference type="InterPro" id="IPR011051">
    <property type="entry name" value="RmlC_Cupin_sf"/>
</dbReference>
<dbReference type="EMBL" id="AP012319">
    <property type="protein sequence ID" value="BAL87952.1"/>
    <property type="molecule type" value="Genomic_DNA"/>
</dbReference>
<dbReference type="OrthoDB" id="9799053at2"/>
<reference evidence="3 4" key="1">
    <citation type="submission" date="2012-02" db="EMBL/GenBank/DDBJ databases">
        <title>Complete genome sequence of Actinoplanes missouriensis 431 (= NBRC 102363).</title>
        <authorList>
            <person name="Ohnishi Y."/>
            <person name="Ishikawa J."/>
            <person name="Sekine M."/>
            <person name="Hosoyama A."/>
            <person name="Harada T."/>
            <person name="Narita H."/>
            <person name="Hata T."/>
            <person name="Konno Y."/>
            <person name="Tutikane K."/>
            <person name="Fujita N."/>
            <person name="Horinouchi S."/>
            <person name="Hayakawa M."/>
        </authorList>
    </citation>
    <scope>NUCLEOTIDE SEQUENCE [LARGE SCALE GENOMIC DNA]</scope>
    <source>
        <strain evidence="4">ATCC 14538 / DSM 43046 / CBS 188.64 / JCM 3121 / NBRC 102363 / NCIMB 12654 / NRRL B-3342 / UNCC 431</strain>
    </source>
</reference>
<dbReference type="Proteomes" id="UP000007882">
    <property type="component" value="Chromosome"/>
</dbReference>
<dbReference type="PANTHER" id="PTHR40943">
    <property type="entry name" value="CYTOPLASMIC PROTEIN-RELATED"/>
    <property type="match status" value="1"/>
</dbReference>